<dbReference type="InterPro" id="IPR049704">
    <property type="entry name" value="Aminotrans_3_PPA_site"/>
</dbReference>
<gene>
    <name evidence="5" type="ordered locus">Solca_1235</name>
</gene>
<dbReference type="AlphaFoldDB" id="H8KVE9"/>
<dbReference type="PROSITE" id="PS00600">
    <property type="entry name" value="AA_TRANSFER_CLASS_3"/>
    <property type="match status" value="1"/>
</dbReference>
<dbReference type="SUPFAM" id="SSF53383">
    <property type="entry name" value="PLP-dependent transferases"/>
    <property type="match status" value="1"/>
</dbReference>
<dbReference type="InterPro" id="IPR005814">
    <property type="entry name" value="Aminotrans_3"/>
</dbReference>
<dbReference type="EMBL" id="CP003349">
    <property type="protein sequence ID" value="AFD06329.1"/>
    <property type="molecule type" value="Genomic_DNA"/>
</dbReference>
<dbReference type="eggNOG" id="COG0160">
    <property type="taxonomic scope" value="Bacteria"/>
</dbReference>
<keyword evidence="5" id="KW-0032">Aminotransferase</keyword>
<dbReference type="Pfam" id="PF00202">
    <property type="entry name" value="Aminotran_3"/>
    <property type="match status" value="1"/>
</dbReference>
<dbReference type="HOGENOM" id="CLU_010757_1_1_10"/>
<keyword evidence="5" id="KW-0808">Transferase</keyword>
<proteinExistence type="inferred from homology"/>
<dbReference type="CDD" id="cd00610">
    <property type="entry name" value="OAT_like"/>
    <property type="match status" value="1"/>
</dbReference>
<dbReference type="InterPro" id="IPR011009">
    <property type="entry name" value="Kinase-like_dom_sf"/>
</dbReference>
<evidence type="ECO:0000313" key="5">
    <source>
        <dbReference type="EMBL" id="AFD06329.1"/>
    </source>
</evidence>
<dbReference type="InterPro" id="IPR015421">
    <property type="entry name" value="PyrdxlP-dep_Trfase_major"/>
</dbReference>
<dbReference type="GO" id="GO:0030170">
    <property type="term" value="F:pyridoxal phosphate binding"/>
    <property type="evidence" value="ECO:0007669"/>
    <property type="project" value="InterPro"/>
</dbReference>
<keyword evidence="6" id="KW-1185">Reference proteome</keyword>
<feature type="domain" description="Aminoglycoside phosphotransferase" evidence="4">
    <location>
        <begin position="26"/>
        <end position="259"/>
    </location>
</feature>
<dbReference type="Pfam" id="PF01636">
    <property type="entry name" value="APH"/>
    <property type="match status" value="1"/>
</dbReference>
<evidence type="ECO:0000256" key="3">
    <source>
        <dbReference type="ARBA" id="ARBA00022898"/>
    </source>
</evidence>
<dbReference type="InterPro" id="IPR015424">
    <property type="entry name" value="PyrdxlP-dep_Trfase"/>
</dbReference>
<dbReference type="Gene3D" id="3.40.640.10">
    <property type="entry name" value="Type I PLP-dependent aspartate aminotransferase-like (Major domain)"/>
    <property type="match status" value="1"/>
</dbReference>
<dbReference type="eggNOG" id="COG2334">
    <property type="taxonomic scope" value="Bacteria"/>
</dbReference>
<dbReference type="Gene3D" id="3.90.1150.10">
    <property type="entry name" value="Aspartate Aminotransferase, domain 1"/>
    <property type="match status" value="1"/>
</dbReference>
<dbReference type="RefSeq" id="WP_014679556.1">
    <property type="nucleotide sequence ID" value="NC_017770.1"/>
</dbReference>
<name>H8KVE9_SOLCM</name>
<dbReference type="GO" id="GO:0008483">
    <property type="term" value="F:transaminase activity"/>
    <property type="evidence" value="ECO:0007669"/>
    <property type="project" value="UniProtKB-KW"/>
</dbReference>
<evidence type="ECO:0000256" key="2">
    <source>
        <dbReference type="ARBA" id="ARBA00008954"/>
    </source>
</evidence>
<dbReference type="PANTHER" id="PTHR45688">
    <property type="match status" value="1"/>
</dbReference>
<dbReference type="Proteomes" id="UP000007590">
    <property type="component" value="Chromosome"/>
</dbReference>
<dbReference type="InterPro" id="IPR002575">
    <property type="entry name" value="Aminoglycoside_PTrfase"/>
</dbReference>
<dbReference type="InterPro" id="IPR015422">
    <property type="entry name" value="PyrdxlP-dep_Trfase_small"/>
</dbReference>
<dbReference type="SUPFAM" id="SSF56112">
    <property type="entry name" value="Protein kinase-like (PK-like)"/>
    <property type="match status" value="1"/>
</dbReference>
<dbReference type="PANTHER" id="PTHR45688:SF13">
    <property type="entry name" value="ALANINE--GLYOXYLATE AMINOTRANSFERASE 2-LIKE"/>
    <property type="match status" value="1"/>
</dbReference>
<protein>
    <submittedName>
        <fullName evidence="5">4-aminobutyrate aminotransferase family protein</fullName>
    </submittedName>
</protein>
<dbReference type="KEGG" id="scn:Solca_1235"/>
<dbReference type="Gene3D" id="3.90.1200.10">
    <property type="match status" value="1"/>
</dbReference>
<evidence type="ECO:0000256" key="1">
    <source>
        <dbReference type="ARBA" id="ARBA00001933"/>
    </source>
</evidence>
<sequence length="776" mass="87406">MSFTEQNIEQLVAQHYNLIVKAKTLNGYDEQNFLLTDESGGQFIGKISTDAHDYHFLEAQIKILDHLSQSGIANKFQQVIPNRTAQSLTAITLNGNQYYLRILNFLHGNFWVEEQQHSNELQVDLGIFLGKMDSALAGFFHPSINRYYEWDIRNALDARKDLHYIKDHEKRRIADYFLLQFEMEVLPKLPSLRTAVIHNDANDYNVLVSGNSIVGLIDFGDMVFSQVINNVAIACTYAMLDKENPVMVAANVVKGYHHENPLTETEIEVLYYLICARLCISVTKSAYNASLQSDNQHHFITERPAWDLLFKLIKTNPVLVENELRIACGYTPIIKQDDDYATLLKERKELIGRNLSISYKKKLKIIKGAFQYLYDDKGRTYIDCVNNVSHVGHCHPTVVKAMQQQIATLNTNTRYLNDNLTNYAKMLCATLPPSLNVCFFTNSGSEANDLAIRMSRHFTKQKDVIVLDHAYHGTSTVAMELSPYKFDGKGGFGQPPHIHKAQNPDLYRGEYRYEDKDAGAQYAKSVQQLIEKLEKEDKAPAAFICETLLGVGGQIPLPENYLEEVYKYVRSAGGVCIADEVQVGFGRVGEKFWGFELQNVVPDMVVLGKPIGNGHPLAAVVTTTEIAEAFNNGMEYFNTFGGNPVSMTTGIAVLTTIQSEEMQQHALETGNYLMAGLSSLKEKHPIIGDVRGYGLFVGAELIRNKETLEPAVPEIDEIVEKMKERGFLLSTDGPLYNVLKIKPPMVFNHDNADALVRNLDEVLVEMNLNEGKNQEC</sequence>
<accession>H8KVE9</accession>
<reference evidence="5" key="1">
    <citation type="submission" date="2012-02" db="EMBL/GenBank/DDBJ databases">
        <title>The complete genome of Solitalea canadensis DSM 3403.</title>
        <authorList>
            <consortium name="US DOE Joint Genome Institute (JGI-PGF)"/>
            <person name="Lucas S."/>
            <person name="Copeland A."/>
            <person name="Lapidus A."/>
            <person name="Glavina del Rio T."/>
            <person name="Dalin E."/>
            <person name="Tice H."/>
            <person name="Bruce D."/>
            <person name="Goodwin L."/>
            <person name="Pitluck S."/>
            <person name="Peters L."/>
            <person name="Ovchinnikova G."/>
            <person name="Lu M."/>
            <person name="Kyrpides N."/>
            <person name="Mavromatis K."/>
            <person name="Ivanova N."/>
            <person name="Brettin T."/>
            <person name="Detter J.C."/>
            <person name="Han C."/>
            <person name="Larimer F."/>
            <person name="Land M."/>
            <person name="Hauser L."/>
            <person name="Markowitz V."/>
            <person name="Cheng J.-F."/>
            <person name="Hugenholtz P."/>
            <person name="Woyke T."/>
            <person name="Wu D."/>
            <person name="Spring S."/>
            <person name="Schroeder M."/>
            <person name="Kopitz M."/>
            <person name="Brambilla E."/>
            <person name="Klenk H.-P."/>
            <person name="Eisen J.A."/>
        </authorList>
    </citation>
    <scope>NUCLEOTIDE SEQUENCE</scope>
    <source>
        <strain evidence="5">DSM 3403</strain>
    </source>
</reference>
<evidence type="ECO:0000259" key="4">
    <source>
        <dbReference type="Pfam" id="PF01636"/>
    </source>
</evidence>
<comment type="similarity">
    <text evidence="2">Belongs to the class-III pyridoxal-phosphate-dependent aminotransferase family.</text>
</comment>
<dbReference type="OrthoDB" id="730777at2"/>
<comment type="cofactor">
    <cofactor evidence="1">
        <name>pyridoxal 5'-phosphate</name>
        <dbReference type="ChEBI" id="CHEBI:597326"/>
    </cofactor>
</comment>
<keyword evidence="3" id="KW-0663">Pyridoxal phosphate</keyword>
<evidence type="ECO:0000313" key="6">
    <source>
        <dbReference type="Proteomes" id="UP000007590"/>
    </source>
</evidence>
<organism evidence="5 6">
    <name type="scientific">Solitalea canadensis (strain ATCC 29591 / DSM 3403 / JCM 21819 / LMG 8368 / NBRC 15130 / NCIMB 12057 / USAM 9D)</name>
    <name type="common">Flexibacter canadensis</name>
    <dbReference type="NCBI Taxonomy" id="929556"/>
    <lineage>
        <taxon>Bacteria</taxon>
        <taxon>Pseudomonadati</taxon>
        <taxon>Bacteroidota</taxon>
        <taxon>Sphingobacteriia</taxon>
        <taxon>Sphingobacteriales</taxon>
        <taxon>Sphingobacteriaceae</taxon>
        <taxon>Solitalea</taxon>
    </lineage>
</organism>
<dbReference type="STRING" id="929556.Solca_1235"/>